<feature type="transmembrane region" description="Helical" evidence="7">
    <location>
        <begin position="108"/>
        <end position="131"/>
    </location>
</feature>
<dbReference type="InterPro" id="IPR000515">
    <property type="entry name" value="MetI-like"/>
</dbReference>
<keyword evidence="6 7" id="KW-0472">Membrane</keyword>
<dbReference type="InterPro" id="IPR035906">
    <property type="entry name" value="MetI-like_sf"/>
</dbReference>
<feature type="domain" description="ABC transmembrane type-1" evidence="8">
    <location>
        <begin position="360"/>
        <end position="546"/>
    </location>
</feature>
<feature type="transmembrane region" description="Helical" evidence="7">
    <location>
        <begin position="479"/>
        <end position="499"/>
    </location>
</feature>
<evidence type="ECO:0000313" key="10">
    <source>
        <dbReference type="Proteomes" id="UP001073227"/>
    </source>
</evidence>
<keyword evidence="5 7" id="KW-1133">Transmembrane helix</keyword>
<feature type="transmembrane region" description="Helical" evidence="7">
    <location>
        <begin position="151"/>
        <end position="175"/>
    </location>
</feature>
<evidence type="ECO:0000256" key="3">
    <source>
        <dbReference type="ARBA" id="ARBA00022475"/>
    </source>
</evidence>
<protein>
    <submittedName>
        <fullName evidence="9">ABC transporter permease subunit</fullName>
    </submittedName>
</protein>
<feature type="transmembrane region" description="Helical" evidence="7">
    <location>
        <begin position="528"/>
        <end position="554"/>
    </location>
</feature>
<keyword evidence="10" id="KW-1185">Reference proteome</keyword>
<feature type="transmembrane region" description="Helical" evidence="7">
    <location>
        <begin position="356"/>
        <end position="382"/>
    </location>
</feature>
<dbReference type="CDD" id="cd06261">
    <property type="entry name" value="TM_PBP2"/>
    <property type="match status" value="1"/>
</dbReference>
<dbReference type="PANTHER" id="PTHR30183">
    <property type="entry name" value="MOLYBDENUM TRANSPORT SYSTEM PERMEASE PROTEIN MODB"/>
    <property type="match status" value="1"/>
</dbReference>
<comment type="caution">
    <text evidence="9">The sequence shown here is derived from an EMBL/GenBank/DDBJ whole genome shotgun (WGS) entry which is preliminary data.</text>
</comment>
<keyword evidence="4 7" id="KW-0812">Transmembrane</keyword>
<dbReference type="PANTHER" id="PTHR30183:SF6">
    <property type="entry name" value="INNER MEMBRANE ABC TRANSPORTER PERMEASE PROTEIN YNJC"/>
    <property type="match status" value="1"/>
</dbReference>
<dbReference type="PROSITE" id="PS50928">
    <property type="entry name" value="ABC_TM1"/>
    <property type="match status" value="1"/>
</dbReference>
<dbReference type="Proteomes" id="UP001073227">
    <property type="component" value="Unassembled WGS sequence"/>
</dbReference>
<proteinExistence type="predicted"/>
<evidence type="ECO:0000313" key="9">
    <source>
        <dbReference type="EMBL" id="MCY0149123.1"/>
    </source>
</evidence>
<feature type="transmembrane region" description="Helical" evidence="7">
    <location>
        <begin position="394"/>
        <end position="420"/>
    </location>
</feature>
<comment type="subcellular location">
    <subcellularLocation>
        <location evidence="1">Cell membrane</location>
        <topology evidence="1">Multi-pass membrane protein</topology>
    </subcellularLocation>
</comment>
<feature type="transmembrane region" description="Helical" evidence="7">
    <location>
        <begin position="426"/>
        <end position="445"/>
    </location>
</feature>
<evidence type="ECO:0000256" key="7">
    <source>
        <dbReference type="SAM" id="Phobius"/>
    </source>
</evidence>
<dbReference type="EMBL" id="JAOVZR010000001">
    <property type="protein sequence ID" value="MCY0149123.1"/>
    <property type="molecule type" value="Genomic_DNA"/>
</dbReference>
<name>A0ABT3ZBN2_9HYPH</name>
<reference evidence="9" key="1">
    <citation type="submission" date="2022-10" db="EMBL/GenBank/DDBJ databases">
        <title>Hoeflea sp. G2-23, isolated from marine algae.</title>
        <authorList>
            <person name="Kristyanto S."/>
            <person name="Kim J.M."/>
            <person name="Jeon C.O."/>
        </authorList>
    </citation>
    <scope>NUCLEOTIDE SEQUENCE</scope>
    <source>
        <strain evidence="9">G2-23</strain>
    </source>
</reference>
<evidence type="ECO:0000259" key="8">
    <source>
        <dbReference type="PROSITE" id="PS50928"/>
    </source>
</evidence>
<keyword evidence="3" id="KW-1003">Cell membrane</keyword>
<keyword evidence="2" id="KW-0813">Transport</keyword>
<feature type="transmembrane region" description="Helical" evidence="7">
    <location>
        <begin position="64"/>
        <end position="87"/>
    </location>
</feature>
<organism evidence="9 10">
    <name type="scientific">Hoeflea algicola</name>
    <dbReference type="NCBI Taxonomy" id="2983763"/>
    <lineage>
        <taxon>Bacteria</taxon>
        <taxon>Pseudomonadati</taxon>
        <taxon>Pseudomonadota</taxon>
        <taxon>Alphaproteobacteria</taxon>
        <taxon>Hyphomicrobiales</taxon>
        <taxon>Rhizobiaceae</taxon>
        <taxon>Hoeflea</taxon>
    </lineage>
</organism>
<feature type="transmembrane region" description="Helical" evidence="7">
    <location>
        <begin position="305"/>
        <end position="336"/>
    </location>
</feature>
<evidence type="ECO:0000256" key="6">
    <source>
        <dbReference type="ARBA" id="ARBA00023136"/>
    </source>
</evidence>
<evidence type="ECO:0000256" key="5">
    <source>
        <dbReference type="ARBA" id="ARBA00022989"/>
    </source>
</evidence>
<dbReference type="SUPFAM" id="SSF161098">
    <property type="entry name" value="MetI-like"/>
    <property type="match status" value="2"/>
</dbReference>
<dbReference type="RefSeq" id="WP_267654629.1">
    <property type="nucleotide sequence ID" value="NZ_JAOVZR010000001.1"/>
</dbReference>
<sequence length="562" mass="60264">MTSGVRLARLAPPLTLIILLGPLAFGLAGTALPAFGYLPELGGDRLTTDHFVALDAVPGIYRSALLSIIVGLGSTLAALIAVAAFVASDLGTPVFARMRRMISPLLSVPHAAAAFGLAFLIAPSGMIMRLISPWLTGLDRPPDLLIVNDPLALSMMAGLIVKEIPFLFLVTLAALPQTRHVETIRLGRSLGYGRVAAFTLLLWPSLYRQIRLAVFAVVAYATSVVDVALILGPHLPPTLPVRLLDWMNDPELETRFLASAGAVMQLGVTLAALIAWVGLERAGTMMVCIIRDAGSRWRRDALLRVCARTVMVSSAVIVFGGIAVLALWSVSGLWQFPDALPSGFTLRSWVQALPRMAGPLATTLSVAALSTLIALVLTILCLEREYETGRGRDALLLIYLPLIVPQISFMFGLQVLSIWLGVDASFGALVLAHLVFVLPYVFLSMSDPWRAHDRRHDLISAGLGMSRTRTLIRIRLPMLTRAILTAAAVGFSVSVGQYLPTVLIGAGRLPTVTTEAVALAAGGNRRVIGVYAFMQIVLPFLAFALATGLPGLVFRNRRGLRV</sequence>
<evidence type="ECO:0000256" key="4">
    <source>
        <dbReference type="ARBA" id="ARBA00022692"/>
    </source>
</evidence>
<evidence type="ECO:0000256" key="1">
    <source>
        <dbReference type="ARBA" id="ARBA00004651"/>
    </source>
</evidence>
<feature type="transmembrane region" description="Helical" evidence="7">
    <location>
        <begin position="212"/>
        <end position="236"/>
    </location>
</feature>
<gene>
    <name evidence="9" type="ORF">OEG84_15760</name>
</gene>
<feature type="transmembrane region" description="Helical" evidence="7">
    <location>
        <begin position="256"/>
        <end position="279"/>
    </location>
</feature>
<evidence type="ECO:0000256" key="2">
    <source>
        <dbReference type="ARBA" id="ARBA00022448"/>
    </source>
</evidence>
<accession>A0ABT3ZBN2</accession>
<dbReference type="Gene3D" id="1.10.3720.10">
    <property type="entry name" value="MetI-like"/>
    <property type="match status" value="2"/>
</dbReference>